<dbReference type="EMBL" id="AZGM01000130">
    <property type="protein sequence ID" value="KRM25245.1"/>
    <property type="molecule type" value="Genomic_DNA"/>
</dbReference>
<name>A0A0R1X667_9LACO</name>
<dbReference type="AlphaFoldDB" id="A0A0R1X667"/>
<proteinExistence type="predicted"/>
<accession>A0A0R1X667</accession>
<evidence type="ECO:0000313" key="1">
    <source>
        <dbReference type="EMBL" id="KRM25245.1"/>
    </source>
</evidence>
<sequence>MIDRSSYKKLILNDIQEKLDYLKKHIDDDLKGRELTKFEKRTFKMFNDIHELNNVLYWEALDRNNQTDTREL</sequence>
<evidence type="ECO:0000313" key="2">
    <source>
        <dbReference type="Proteomes" id="UP000051412"/>
    </source>
</evidence>
<dbReference type="PATRIC" id="fig|1423782.4.peg.946"/>
<gene>
    <name evidence="1" type="ORF">FD32_GL000914</name>
</gene>
<dbReference type="OrthoDB" id="9872103at2"/>
<dbReference type="RefSeq" id="WP_047769006.1">
    <property type="nucleotide sequence ID" value="NZ_AZGM01000130.1"/>
</dbReference>
<protein>
    <submittedName>
        <fullName evidence="1">Uncharacterized protein</fullName>
    </submittedName>
</protein>
<reference evidence="1 2" key="1">
    <citation type="journal article" date="2015" name="Genome Announc.">
        <title>Expanding the biotechnology potential of lactobacilli through comparative genomics of 213 strains and associated genera.</title>
        <authorList>
            <person name="Sun Z."/>
            <person name="Harris H.M."/>
            <person name="McCann A."/>
            <person name="Guo C."/>
            <person name="Argimon S."/>
            <person name="Zhang W."/>
            <person name="Yang X."/>
            <person name="Jeffery I.B."/>
            <person name="Cooney J.C."/>
            <person name="Kagawa T.F."/>
            <person name="Liu W."/>
            <person name="Song Y."/>
            <person name="Salvetti E."/>
            <person name="Wrobel A."/>
            <person name="Rasinkangas P."/>
            <person name="Parkhill J."/>
            <person name="Rea M.C."/>
            <person name="O'Sullivan O."/>
            <person name="Ritari J."/>
            <person name="Douillard F.P."/>
            <person name="Paul Ross R."/>
            <person name="Yang R."/>
            <person name="Briner A.E."/>
            <person name="Felis G.E."/>
            <person name="de Vos W.M."/>
            <person name="Barrangou R."/>
            <person name="Klaenhammer T.R."/>
            <person name="Caufield P.W."/>
            <person name="Cui Y."/>
            <person name="Zhang H."/>
            <person name="O'Toole P.W."/>
        </authorList>
    </citation>
    <scope>NUCLEOTIDE SEQUENCE [LARGE SCALE GENOMIC DNA]</scope>
    <source>
        <strain evidence="1 2">DSM 6035</strain>
    </source>
</reference>
<keyword evidence="2" id="KW-1185">Reference proteome</keyword>
<dbReference type="Proteomes" id="UP000051412">
    <property type="component" value="Unassembled WGS sequence"/>
</dbReference>
<organism evidence="1 2">
    <name type="scientific">Limosilactobacillus panis DSM 6035</name>
    <dbReference type="NCBI Taxonomy" id="1423782"/>
    <lineage>
        <taxon>Bacteria</taxon>
        <taxon>Bacillati</taxon>
        <taxon>Bacillota</taxon>
        <taxon>Bacilli</taxon>
        <taxon>Lactobacillales</taxon>
        <taxon>Lactobacillaceae</taxon>
        <taxon>Limosilactobacillus</taxon>
    </lineage>
</organism>
<dbReference type="STRING" id="1423782.FD32_GL000914"/>
<comment type="caution">
    <text evidence="1">The sequence shown here is derived from an EMBL/GenBank/DDBJ whole genome shotgun (WGS) entry which is preliminary data.</text>
</comment>